<dbReference type="AlphaFoldDB" id="A0A8J7KIF7"/>
<reference evidence="1" key="1">
    <citation type="submission" date="2020-11" db="EMBL/GenBank/DDBJ databases">
        <title>Sequencing the genomes of 1000 actinobacteria strains.</title>
        <authorList>
            <person name="Klenk H.-P."/>
        </authorList>
    </citation>
    <scope>NUCLEOTIDE SEQUENCE</scope>
    <source>
        <strain evidence="1">DSM 45356</strain>
    </source>
</reference>
<organism evidence="1 2">
    <name type="scientific">Longispora fulva</name>
    <dbReference type="NCBI Taxonomy" id="619741"/>
    <lineage>
        <taxon>Bacteria</taxon>
        <taxon>Bacillati</taxon>
        <taxon>Actinomycetota</taxon>
        <taxon>Actinomycetes</taxon>
        <taxon>Micromonosporales</taxon>
        <taxon>Micromonosporaceae</taxon>
        <taxon>Longispora</taxon>
    </lineage>
</organism>
<gene>
    <name evidence="1" type="ORF">IW245_000090</name>
</gene>
<accession>A0A8J7KIF7</accession>
<dbReference type="Proteomes" id="UP000622552">
    <property type="component" value="Unassembled WGS sequence"/>
</dbReference>
<dbReference type="EMBL" id="JADOUF010000001">
    <property type="protein sequence ID" value="MBG6133896.1"/>
    <property type="molecule type" value="Genomic_DNA"/>
</dbReference>
<keyword evidence="2" id="KW-1185">Reference proteome</keyword>
<protein>
    <submittedName>
        <fullName evidence="1">Uncharacterized protein</fullName>
    </submittedName>
</protein>
<sequence>MVTTLLTHGERQFQAMAYHDAIQGDTWAVELAELVDGELGPAIVTALFGEDPPTTTRVLTSTGDLPLEILRAFMVAIAAEETRIRAAQES</sequence>
<dbReference type="RefSeq" id="WP_386779237.1">
    <property type="nucleotide sequence ID" value="NZ_JBHTLE010000021.1"/>
</dbReference>
<proteinExistence type="predicted"/>
<evidence type="ECO:0000313" key="1">
    <source>
        <dbReference type="EMBL" id="MBG6133896.1"/>
    </source>
</evidence>
<evidence type="ECO:0000313" key="2">
    <source>
        <dbReference type="Proteomes" id="UP000622552"/>
    </source>
</evidence>
<comment type="caution">
    <text evidence="1">The sequence shown here is derived from an EMBL/GenBank/DDBJ whole genome shotgun (WGS) entry which is preliminary data.</text>
</comment>
<name>A0A8J7KIF7_9ACTN</name>